<dbReference type="Proteomes" id="UP001499909">
    <property type="component" value="Unassembled WGS sequence"/>
</dbReference>
<gene>
    <name evidence="2" type="ORF">GCM10022406_17220</name>
</gene>
<keyword evidence="1" id="KW-0812">Transmembrane</keyword>
<keyword evidence="1" id="KW-0472">Membrane</keyword>
<sequence length="99" mass="11206">MRTPFASKKCPHCSQWSAWQQQPDDRCAHCQQLLDPQAQRRAQEQEALARQPVSSFMLIEIKPTDGAGVRFLKYLVRGGQLAFAAIMAFLLWFVTILAG</sequence>
<reference evidence="3" key="1">
    <citation type="journal article" date="2019" name="Int. J. Syst. Evol. Microbiol.">
        <title>The Global Catalogue of Microorganisms (GCM) 10K type strain sequencing project: providing services to taxonomists for standard genome sequencing and annotation.</title>
        <authorList>
            <consortium name="The Broad Institute Genomics Platform"/>
            <consortium name="The Broad Institute Genome Sequencing Center for Infectious Disease"/>
            <person name="Wu L."/>
            <person name="Ma J."/>
        </authorList>
    </citation>
    <scope>NUCLEOTIDE SEQUENCE [LARGE SCALE GENOMIC DNA]</scope>
    <source>
        <strain evidence="3">JCM 17214</strain>
    </source>
</reference>
<keyword evidence="3" id="KW-1185">Reference proteome</keyword>
<evidence type="ECO:0000313" key="3">
    <source>
        <dbReference type="Proteomes" id="UP001499909"/>
    </source>
</evidence>
<protein>
    <recommendedName>
        <fullName evidence="4">DUF2116 family Zn-ribbon domain-containing protein</fullName>
    </recommendedName>
</protein>
<evidence type="ECO:0000256" key="1">
    <source>
        <dbReference type="SAM" id="Phobius"/>
    </source>
</evidence>
<organism evidence="2 3">
    <name type="scientific">Hymenobacter algoricola</name>
    <dbReference type="NCBI Taxonomy" id="486267"/>
    <lineage>
        <taxon>Bacteria</taxon>
        <taxon>Pseudomonadati</taxon>
        <taxon>Bacteroidota</taxon>
        <taxon>Cytophagia</taxon>
        <taxon>Cytophagales</taxon>
        <taxon>Hymenobacteraceae</taxon>
        <taxon>Hymenobacter</taxon>
    </lineage>
</organism>
<proteinExistence type="predicted"/>
<comment type="caution">
    <text evidence="2">The sequence shown here is derived from an EMBL/GenBank/DDBJ whole genome shotgun (WGS) entry which is preliminary data.</text>
</comment>
<keyword evidence="1" id="KW-1133">Transmembrane helix</keyword>
<dbReference type="RefSeq" id="WP_345112610.1">
    <property type="nucleotide sequence ID" value="NZ_BAABDH010000032.1"/>
</dbReference>
<dbReference type="EMBL" id="BAABDH010000032">
    <property type="protein sequence ID" value="GAA3933083.1"/>
    <property type="molecule type" value="Genomic_DNA"/>
</dbReference>
<evidence type="ECO:0008006" key="4">
    <source>
        <dbReference type="Google" id="ProtNLM"/>
    </source>
</evidence>
<evidence type="ECO:0000313" key="2">
    <source>
        <dbReference type="EMBL" id="GAA3933083.1"/>
    </source>
</evidence>
<name>A0ABP7N152_9BACT</name>
<accession>A0ABP7N152</accession>
<feature type="transmembrane region" description="Helical" evidence="1">
    <location>
        <begin position="81"/>
        <end position="98"/>
    </location>
</feature>